<gene>
    <name evidence="3" type="ORF">C1SCF055_LOCUS5924</name>
</gene>
<organism evidence="3">
    <name type="scientific">Cladocopium goreaui</name>
    <dbReference type="NCBI Taxonomy" id="2562237"/>
    <lineage>
        <taxon>Eukaryota</taxon>
        <taxon>Sar</taxon>
        <taxon>Alveolata</taxon>
        <taxon>Dinophyceae</taxon>
        <taxon>Suessiales</taxon>
        <taxon>Symbiodiniaceae</taxon>
        <taxon>Cladocopium</taxon>
    </lineage>
</organism>
<dbReference type="Proteomes" id="UP001152797">
    <property type="component" value="Unassembled WGS sequence"/>
</dbReference>
<dbReference type="EMBL" id="CAMXCT020000367">
    <property type="protein sequence ID" value="CAL1131187.1"/>
    <property type="molecule type" value="Genomic_DNA"/>
</dbReference>
<evidence type="ECO:0000256" key="2">
    <source>
        <dbReference type="PROSITE-ProRule" id="PRU00708"/>
    </source>
</evidence>
<comment type="caution">
    <text evidence="3">The sequence shown here is derived from an EMBL/GenBank/DDBJ whole genome shotgun (WGS) entry which is preliminary data.</text>
</comment>
<protein>
    <submittedName>
        <fullName evidence="4">Pentacotripeptide-repeat region of PRORP domain-containing protein</fullName>
    </submittedName>
</protein>
<dbReference type="Gene3D" id="1.25.40.10">
    <property type="entry name" value="Tetratricopeptide repeat domain"/>
    <property type="match status" value="1"/>
</dbReference>
<feature type="repeat" description="PPR" evidence="2">
    <location>
        <begin position="248"/>
        <end position="282"/>
    </location>
</feature>
<name>A0A9P1FKY5_9DINO</name>
<keyword evidence="5" id="KW-1185">Reference proteome</keyword>
<reference evidence="3" key="1">
    <citation type="submission" date="2022-10" db="EMBL/GenBank/DDBJ databases">
        <authorList>
            <person name="Chen Y."/>
            <person name="Dougan E. K."/>
            <person name="Chan C."/>
            <person name="Rhodes N."/>
            <person name="Thang M."/>
        </authorList>
    </citation>
    <scope>NUCLEOTIDE SEQUENCE</scope>
</reference>
<evidence type="ECO:0000313" key="5">
    <source>
        <dbReference type="Proteomes" id="UP001152797"/>
    </source>
</evidence>
<dbReference type="EMBL" id="CAMXCT010000367">
    <property type="protein sequence ID" value="CAI3977812.1"/>
    <property type="molecule type" value="Genomic_DNA"/>
</dbReference>
<dbReference type="Pfam" id="PF13812">
    <property type="entry name" value="PPR_3"/>
    <property type="match status" value="1"/>
</dbReference>
<dbReference type="PANTHER" id="PTHR47447">
    <property type="entry name" value="OS03G0856100 PROTEIN"/>
    <property type="match status" value="1"/>
</dbReference>
<keyword evidence="1" id="KW-0677">Repeat</keyword>
<dbReference type="EMBL" id="CAMXCT030000367">
    <property type="protein sequence ID" value="CAL4765124.1"/>
    <property type="molecule type" value="Genomic_DNA"/>
</dbReference>
<evidence type="ECO:0000313" key="4">
    <source>
        <dbReference type="EMBL" id="CAL4765124.1"/>
    </source>
</evidence>
<sequence length="298" mass="31779">MSGGRVPEADVVRVTKKISSQLRQGKWRQALLLFHAANNNFVETNLVSFNVALNALATGSAWMDGLSRLTHVVSTISAGDSLDQVSFNTVGSSLCGGQWAISLSLLGVACIASVQLDIIGLSSACKACSSRWRSTLQLLRQAEAFALLPNCIFYGAAMTACEKSGQWFPALRILVTPQVHPDVVNFNAAISALAVAGRASQAQDLLDCMAPRRLYATTVSYNAAIASCVRRGAWRRALLVLQQMPAPDVISYGSAISSCEKGAQPFVALRLLRDMREVKIAPNEVCCSAAVSACEKIG</sequence>
<reference evidence="4 5" key="2">
    <citation type="submission" date="2024-05" db="EMBL/GenBank/DDBJ databases">
        <authorList>
            <person name="Chen Y."/>
            <person name="Shah S."/>
            <person name="Dougan E. K."/>
            <person name="Thang M."/>
            <person name="Chan C."/>
        </authorList>
    </citation>
    <scope>NUCLEOTIDE SEQUENCE [LARGE SCALE GENOMIC DNA]</scope>
</reference>
<dbReference type="OrthoDB" id="185373at2759"/>
<dbReference type="InterPro" id="IPR002885">
    <property type="entry name" value="PPR_rpt"/>
</dbReference>
<evidence type="ECO:0000256" key="1">
    <source>
        <dbReference type="ARBA" id="ARBA00022737"/>
    </source>
</evidence>
<dbReference type="AlphaFoldDB" id="A0A9P1FKY5"/>
<dbReference type="PANTHER" id="PTHR47447:SF17">
    <property type="entry name" value="OS12G0638900 PROTEIN"/>
    <property type="match status" value="1"/>
</dbReference>
<accession>A0A9P1FKY5</accession>
<dbReference type="PROSITE" id="PS51375">
    <property type="entry name" value="PPR"/>
    <property type="match status" value="1"/>
</dbReference>
<dbReference type="InterPro" id="IPR011990">
    <property type="entry name" value="TPR-like_helical_dom_sf"/>
</dbReference>
<proteinExistence type="predicted"/>
<evidence type="ECO:0000313" key="3">
    <source>
        <dbReference type="EMBL" id="CAI3977812.1"/>
    </source>
</evidence>
<feature type="non-terminal residue" evidence="3">
    <location>
        <position position="298"/>
    </location>
</feature>